<evidence type="ECO:0000256" key="4">
    <source>
        <dbReference type="ARBA" id="ARBA00022989"/>
    </source>
</evidence>
<dbReference type="InterPro" id="IPR036259">
    <property type="entry name" value="MFS_trans_sf"/>
</dbReference>
<dbReference type="InterPro" id="IPR051791">
    <property type="entry name" value="Pra-immunoreactive"/>
</dbReference>
<feature type="compositionally biased region" description="Basic and acidic residues" evidence="6">
    <location>
        <begin position="1"/>
        <end position="17"/>
    </location>
</feature>
<feature type="region of interest" description="Disordered" evidence="6">
    <location>
        <begin position="1"/>
        <end position="33"/>
    </location>
</feature>
<protein>
    <recommendedName>
        <fullName evidence="8">RDD domain-containing protein</fullName>
    </recommendedName>
</protein>
<dbReference type="PANTHER" id="PTHR36115:SF9">
    <property type="entry name" value="LMO1584 PROTEIN"/>
    <property type="match status" value="1"/>
</dbReference>
<comment type="subcellular location">
    <subcellularLocation>
        <location evidence="1">Cell membrane</location>
        <topology evidence="1">Multi-pass membrane protein</topology>
    </subcellularLocation>
</comment>
<feature type="transmembrane region" description="Helical" evidence="7">
    <location>
        <begin position="149"/>
        <end position="167"/>
    </location>
</feature>
<name>A0ABR5ASQ0_BACBA</name>
<proteinExistence type="predicted"/>
<dbReference type="RefSeq" id="WP_082040252.1">
    <property type="nucleotide sequence ID" value="NZ_JARTHD010000009.1"/>
</dbReference>
<evidence type="ECO:0000313" key="10">
    <source>
        <dbReference type="Proteomes" id="UP000031982"/>
    </source>
</evidence>
<feature type="transmembrane region" description="Helical" evidence="7">
    <location>
        <begin position="94"/>
        <end position="112"/>
    </location>
</feature>
<feature type="transmembrane region" description="Helical" evidence="7">
    <location>
        <begin position="60"/>
        <end position="82"/>
    </location>
</feature>
<evidence type="ECO:0000313" key="9">
    <source>
        <dbReference type="EMBL" id="KIL77782.1"/>
    </source>
</evidence>
<keyword evidence="10" id="KW-1185">Reference proteome</keyword>
<keyword evidence="2" id="KW-1003">Cell membrane</keyword>
<evidence type="ECO:0000256" key="3">
    <source>
        <dbReference type="ARBA" id="ARBA00022692"/>
    </source>
</evidence>
<reference evidence="9 10" key="1">
    <citation type="submission" date="2015-01" db="EMBL/GenBank/DDBJ databases">
        <title>Genome Assembly of Bacillus badius MTCC 1458.</title>
        <authorList>
            <person name="Verma A."/>
            <person name="Khatri I."/>
            <person name="Mual P."/>
            <person name="Subramanian S."/>
            <person name="Krishnamurthi S."/>
        </authorList>
    </citation>
    <scope>NUCLEOTIDE SEQUENCE [LARGE SCALE GENOMIC DNA]</scope>
    <source>
        <strain evidence="9 10">MTCC 1458</strain>
    </source>
</reference>
<dbReference type="SUPFAM" id="SSF103473">
    <property type="entry name" value="MFS general substrate transporter"/>
    <property type="match status" value="1"/>
</dbReference>
<evidence type="ECO:0000256" key="5">
    <source>
        <dbReference type="ARBA" id="ARBA00023136"/>
    </source>
</evidence>
<dbReference type="InterPro" id="IPR010432">
    <property type="entry name" value="RDD"/>
</dbReference>
<accession>A0ABR5ASQ0</accession>
<evidence type="ECO:0000256" key="6">
    <source>
        <dbReference type="SAM" id="MobiDB-lite"/>
    </source>
</evidence>
<feature type="domain" description="RDD" evidence="8">
    <location>
        <begin position="53"/>
        <end position="178"/>
    </location>
</feature>
<dbReference type="Pfam" id="PF06271">
    <property type="entry name" value="RDD"/>
    <property type="match status" value="1"/>
</dbReference>
<evidence type="ECO:0000256" key="2">
    <source>
        <dbReference type="ARBA" id="ARBA00022475"/>
    </source>
</evidence>
<feature type="transmembrane region" description="Helical" evidence="7">
    <location>
        <begin position="124"/>
        <end position="143"/>
    </location>
</feature>
<keyword evidence="5 7" id="KW-0472">Membrane</keyword>
<keyword evidence="4 7" id="KW-1133">Transmembrane helix</keyword>
<evidence type="ECO:0000256" key="1">
    <source>
        <dbReference type="ARBA" id="ARBA00004651"/>
    </source>
</evidence>
<evidence type="ECO:0000256" key="7">
    <source>
        <dbReference type="SAM" id="Phobius"/>
    </source>
</evidence>
<organism evidence="9 10">
    <name type="scientific">Bacillus badius</name>
    <dbReference type="NCBI Taxonomy" id="1455"/>
    <lineage>
        <taxon>Bacteria</taxon>
        <taxon>Bacillati</taxon>
        <taxon>Bacillota</taxon>
        <taxon>Bacilli</taxon>
        <taxon>Bacillales</taxon>
        <taxon>Bacillaceae</taxon>
        <taxon>Pseudobacillus</taxon>
    </lineage>
</organism>
<evidence type="ECO:0000259" key="8">
    <source>
        <dbReference type="Pfam" id="PF06271"/>
    </source>
</evidence>
<dbReference type="PANTHER" id="PTHR36115">
    <property type="entry name" value="PROLINE-RICH ANTIGEN HOMOLOG-RELATED"/>
    <property type="match status" value="1"/>
</dbReference>
<dbReference type="Proteomes" id="UP000031982">
    <property type="component" value="Unassembled WGS sequence"/>
</dbReference>
<dbReference type="EMBL" id="JXLP01000012">
    <property type="protein sequence ID" value="KIL77782.1"/>
    <property type="molecule type" value="Genomic_DNA"/>
</dbReference>
<comment type="caution">
    <text evidence="9">The sequence shown here is derived from an EMBL/GenBank/DDBJ whole genome shotgun (WGS) entry which is preliminary data.</text>
</comment>
<sequence>MREDVNNETGEQRHVEEQTPLQQEEQIMEDRPSERHAEEKPAFAVSTAPALHYAGFWIRFWAYLLDLIVVGSLSRLLIYPLFRAADIDTATNGIFSAVNIATALVFYLYFVLMTKWRGQTIGKMVFGLKVISLAGSGLSWQTVLFREWIGRYLSATIPFLYVLVAFLSRKQGLHDYFAETTVIHEESLAVQAPVQSL</sequence>
<gene>
    <name evidence="9" type="ORF">SD77_1111</name>
</gene>
<keyword evidence="3 7" id="KW-0812">Transmembrane</keyword>